<dbReference type="GO" id="GO:0006893">
    <property type="term" value="P:Golgi to plasma membrane transport"/>
    <property type="evidence" value="ECO:0007669"/>
    <property type="project" value="TreeGrafter"/>
</dbReference>
<reference evidence="12" key="2">
    <citation type="submission" date="2025-08" db="UniProtKB">
        <authorList>
            <consortium name="RefSeq"/>
        </authorList>
    </citation>
    <scope>IDENTIFICATION</scope>
    <source>
        <strain evidence="12">MV-25-SWS-2005</strain>
        <tissue evidence="12">Whole body</tissue>
    </source>
</reference>
<dbReference type="SUPFAM" id="SSF50729">
    <property type="entry name" value="PH domain-like"/>
    <property type="match status" value="1"/>
</dbReference>
<keyword evidence="8" id="KW-0653">Protein transport</keyword>
<dbReference type="Gene3D" id="1.20.58.1220">
    <property type="entry name" value="Exo84p, C-terminal helical domain"/>
    <property type="match status" value="1"/>
</dbReference>
<dbReference type="AlphaFoldDB" id="A0A6I8VND4"/>
<dbReference type="GO" id="GO:0006887">
    <property type="term" value="P:exocytosis"/>
    <property type="evidence" value="ECO:0007669"/>
    <property type="project" value="UniProtKB-KW"/>
</dbReference>
<dbReference type="GO" id="GO:0000145">
    <property type="term" value="C:exocyst"/>
    <property type="evidence" value="ECO:0007669"/>
    <property type="project" value="InterPro"/>
</dbReference>
<dbReference type="GO" id="GO:0015031">
    <property type="term" value="P:protein transport"/>
    <property type="evidence" value="ECO:0007669"/>
    <property type="project" value="UniProtKB-KW"/>
</dbReference>
<evidence type="ECO:0000256" key="3">
    <source>
        <dbReference type="ARBA" id="ARBA00004624"/>
    </source>
</evidence>
<evidence type="ECO:0000313" key="12">
    <source>
        <dbReference type="RefSeq" id="XP_033232571.1"/>
    </source>
</evidence>
<evidence type="ECO:0000256" key="1">
    <source>
        <dbReference type="ARBA" id="ARBA00002660"/>
    </source>
</evidence>
<dbReference type="Gene3D" id="1.20.58.1210">
    <property type="entry name" value="Exo84p, N-terminal helical domain"/>
    <property type="match status" value="1"/>
</dbReference>
<keyword evidence="11" id="KW-1185">Reference proteome</keyword>
<dbReference type="InterPro" id="IPR042561">
    <property type="entry name" value="Exo84_C_1"/>
</dbReference>
<dbReference type="InParanoid" id="A0A6I8VND4"/>
<evidence type="ECO:0000256" key="8">
    <source>
        <dbReference type="ARBA" id="ARBA00022927"/>
    </source>
</evidence>
<dbReference type="Pfam" id="PF08700">
    <property type="entry name" value="VPS51_Exo84_N"/>
    <property type="match status" value="1"/>
</dbReference>
<dbReference type="InterPro" id="IPR042560">
    <property type="entry name" value="Exo84_C_2"/>
</dbReference>
<evidence type="ECO:0000313" key="11">
    <source>
        <dbReference type="Proteomes" id="UP000001819"/>
    </source>
</evidence>
<keyword evidence="7" id="KW-0268">Exocytosis</keyword>
<dbReference type="Gene3D" id="2.30.29.30">
    <property type="entry name" value="Pleckstrin-homology domain (PH domain)/Phosphotyrosine-binding domain (PTB)"/>
    <property type="match status" value="1"/>
</dbReference>
<organism evidence="11 12">
    <name type="scientific">Drosophila pseudoobscura pseudoobscura</name>
    <name type="common">Fruit fly</name>
    <dbReference type="NCBI Taxonomy" id="46245"/>
    <lineage>
        <taxon>Eukaryota</taxon>
        <taxon>Metazoa</taxon>
        <taxon>Ecdysozoa</taxon>
        <taxon>Arthropoda</taxon>
        <taxon>Hexapoda</taxon>
        <taxon>Insecta</taxon>
        <taxon>Pterygota</taxon>
        <taxon>Neoptera</taxon>
        <taxon>Endopterygota</taxon>
        <taxon>Diptera</taxon>
        <taxon>Brachycera</taxon>
        <taxon>Muscomorpha</taxon>
        <taxon>Ephydroidea</taxon>
        <taxon>Drosophilidae</taxon>
        <taxon>Drosophila</taxon>
        <taxon>Sophophora</taxon>
    </lineage>
</organism>
<keyword evidence="6" id="KW-0813">Transport</keyword>
<reference evidence="11" key="1">
    <citation type="submission" date="2024-06" db="UniProtKB">
        <authorList>
            <consortium name="RefSeq"/>
        </authorList>
    </citation>
    <scope>NUCLEOTIDE SEQUENCE [LARGE SCALE GENOMIC DNA]</scope>
    <source>
        <strain evidence="11">MV2-25</strain>
    </source>
</reference>
<dbReference type="SUPFAM" id="SSF74788">
    <property type="entry name" value="Cullin repeat-like"/>
    <property type="match status" value="1"/>
</dbReference>
<dbReference type="PANTHER" id="PTHR21426:SF12">
    <property type="entry name" value="EXOCYST COMPLEX COMPONENT 8"/>
    <property type="match status" value="1"/>
</dbReference>
<evidence type="ECO:0000256" key="6">
    <source>
        <dbReference type="ARBA" id="ARBA00022448"/>
    </source>
</evidence>
<name>A0A6I8VND4_DROPS</name>
<dbReference type="FunCoup" id="A0A6I8VND4">
    <property type="interactions" value="1674"/>
</dbReference>
<proteinExistence type="inferred from homology"/>
<dbReference type="InterPro" id="IPR033961">
    <property type="entry name" value="Exo84"/>
</dbReference>
<evidence type="ECO:0000259" key="10">
    <source>
        <dbReference type="SMART" id="SM00233"/>
    </source>
</evidence>
<evidence type="ECO:0000256" key="9">
    <source>
        <dbReference type="SAM" id="MobiDB-lite"/>
    </source>
</evidence>
<comment type="function">
    <text evidence="1">Component of the exocyst complex involved in the docking of exocytic vesicles with fusion sites on the plasma membrane.</text>
</comment>
<feature type="region of interest" description="Disordered" evidence="9">
    <location>
        <begin position="271"/>
        <end position="323"/>
    </location>
</feature>
<sequence>MIFCVSLRMAPAAPNMKEFDDFNFSVDKYTKELTRECVGGSDLQQRKKEIEAYNETTAATLKQTCKKNYMEFIQTAKEISRKLYKSIRPLKSECHDHPLDLESEMYQLSHILIEQRNILATMTDGKTNSRLKADSVEAESSAAADDVQNSHATRAVKEMVQGFNGNLEGKTFLNEGALIELDANDYRPIQRVFFFLFNDVLIVCKVKHDKRLDFLTEYDPKKIGVINIKDLDGVKNAINIITPDGSKIYQSITAAGKTEWIEKLEEAFRFDQQKKSKKGQAPQPPTRAKQQSSKSSTPEKVSSTPQPETPTEPKSLEDETPEWLSTASEEIQTLVAQRHFEEAQELIKRTQEYVKGENRKKVPQADSIESKVKQQELKLINVLLKELSNSHNRNLQIALRSAKRPLKILVEMGRYRQASATLLKVCAVSLRVSQREARRNNADISELFFCDLTQVACDYLTAFEQQPACVSALVVWCNAELQYFASQLIKHYLAKGTSLETVAKCVERVRKPSTKLTEIGLDISYHLEGLLRTTLESLIEESKERLLDSVGRTEESWQPYNLQTKSNLKRLLLELDVLGIDVRAQATGDTWMNLTQSTVVFIRHFLQLTEHCGCLAKCETLLQKLELLLKELFIAHHSLKPPSDMAVDPNFVMKNKIFLVDNLLPIAIDKFRQISGRQCEILRELHTKMSRQHGAPLPRQRSVYTTDVF</sequence>
<comment type="similarity">
    <text evidence="4">Belongs to the EXO84 family.</text>
</comment>
<dbReference type="RefSeq" id="XP_033232571.1">
    <property type="nucleotide sequence ID" value="XM_033376680.1"/>
</dbReference>
<dbReference type="FunFam" id="2.30.29.30:FF:000376">
    <property type="entry name" value="Exocyst complex component 8"/>
    <property type="match status" value="1"/>
</dbReference>
<dbReference type="FunFam" id="1.20.58.1220:FF:000003">
    <property type="entry name" value="Exocyst 84, isoform B"/>
    <property type="match status" value="1"/>
</dbReference>
<dbReference type="InterPro" id="IPR032403">
    <property type="entry name" value="Exo84_C"/>
</dbReference>
<dbReference type="GO" id="GO:0048471">
    <property type="term" value="C:perinuclear region of cytoplasm"/>
    <property type="evidence" value="ECO:0007669"/>
    <property type="project" value="UniProtKB-SubCell"/>
</dbReference>
<comment type="subcellular location">
    <subcellularLocation>
        <location evidence="3">Cell projection</location>
        <location evidence="3">Growth cone</location>
    </subcellularLocation>
    <subcellularLocation>
        <location evidence="2">Cytoplasm</location>
        <location evidence="2">Perinuclear region</location>
    </subcellularLocation>
</comment>
<gene>
    <name evidence="12" type="primary">Exo84</name>
</gene>
<dbReference type="SMART" id="SM00233">
    <property type="entry name" value="PH"/>
    <property type="match status" value="1"/>
</dbReference>
<dbReference type="GO" id="GO:0030426">
    <property type="term" value="C:growth cone"/>
    <property type="evidence" value="ECO:0007669"/>
    <property type="project" value="UniProtKB-SubCell"/>
</dbReference>
<dbReference type="InterPro" id="IPR011993">
    <property type="entry name" value="PH-like_dom_sf"/>
</dbReference>
<dbReference type="ExpressionAtlas" id="A0A6I8VND4">
    <property type="expression patterns" value="baseline"/>
</dbReference>
<feature type="compositionally biased region" description="Low complexity" evidence="9">
    <location>
        <begin position="292"/>
        <end position="306"/>
    </location>
</feature>
<evidence type="ECO:0000256" key="4">
    <source>
        <dbReference type="ARBA" id="ARBA00007210"/>
    </source>
</evidence>
<dbReference type="Pfam" id="PF16528">
    <property type="entry name" value="Exo84_C"/>
    <property type="match status" value="1"/>
</dbReference>
<evidence type="ECO:0000256" key="7">
    <source>
        <dbReference type="ARBA" id="ARBA00022483"/>
    </source>
</evidence>
<dbReference type="InterPro" id="IPR001849">
    <property type="entry name" value="PH_domain"/>
</dbReference>
<dbReference type="InterPro" id="IPR016159">
    <property type="entry name" value="Cullin_repeat-like_dom_sf"/>
</dbReference>
<dbReference type="Proteomes" id="UP000001819">
    <property type="component" value="Chromosome 2"/>
</dbReference>
<feature type="domain" description="PH" evidence="10">
    <location>
        <begin position="172"/>
        <end position="271"/>
    </location>
</feature>
<evidence type="ECO:0000256" key="2">
    <source>
        <dbReference type="ARBA" id="ARBA00004556"/>
    </source>
</evidence>
<dbReference type="CDD" id="cd01226">
    <property type="entry name" value="PH_RalBD_exo84"/>
    <property type="match status" value="1"/>
</dbReference>
<protein>
    <recommendedName>
        <fullName evidence="5">Exocyst complex component 8</fullName>
    </recommendedName>
</protein>
<evidence type="ECO:0000256" key="5">
    <source>
        <dbReference type="ARBA" id="ARBA00017509"/>
    </source>
</evidence>
<accession>A0A6I8VND4</accession>
<dbReference type="PANTHER" id="PTHR21426">
    <property type="entry name" value="EXOCYST COMPLEX COMPONENT 8"/>
    <property type="match status" value="1"/>
</dbReference>